<dbReference type="Gene3D" id="1.10.10.10">
    <property type="entry name" value="Winged helix-like DNA-binding domain superfamily/Winged helix DNA-binding domain"/>
    <property type="match status" value="1"/>
</dbReference>
<evidence type="ECO:0000313" key="9">
    <source>
        <dbReference type="Proteomes" id="UP000034034"/>
    </source>
</evidence>
<dbReference type="RefSeq" id="WP_046723824.1">
    <property type="nucleotide sequence ID" value="NZ_CP009922.3"/>
</dbReference>
<dbReference type="Proteomes" id="UP000034034">
    <property type="component" value="Chromosome"/>
</dbReference>
<reference evidence="8" key="1">
    <citation type="submission" date="2019-08" db="EMBL/GenBank/DDBJ databases">
        <title>Complete genome sequence of a mangrove-derived Streptomyces xiamenensis.</title>
        <authorList>
            <person name="Xu J."/>
        </authorList>
    </citation>
    <scope>NUCLEOTIDE SEQUENCE</scope>
    <source>
        <strain evidence="8">318</strain>
    </source>
</reference>
<dbReference type="GO" id="GO:0006352">
    <property type="term" value="P:DNA-templated transcription initiation"/>
    <property type="evidence" value="ECO:0007669"/>
    <property type="project" value="InterPro"/>
</dbReference>
<sequence length="293" mass="31898">MPSLLDSAVWAEHRAAVFGAAYRILGSVADAEDIVQEVWLRAHRADLSQVRDLRAWLVTVAARRSYDELRSARARRETYVGPWLPEPLLTGPDAAEPVLLDELVSTAVLLVMEELTPSERVALVLHDAFGLAFAEIAPVLGGTPAAARQHASRARRRIAAARERQVTADRAEHARVLAAFRSAYENGDLPALVRLLHPDAVYLTDGGGQVRAARKPITGGARIAEVLLRVARRRFGGATRAFRPIEAGGEPALLVVHAGRPLCVDTLSVEDGRITVLHRLLNPDKLRHLPPGL</sequence>
<dbReference type="STRING" id="408015.SXIM_23160"/>
<dbReference type="InterPro" id="IPR052704">
    <property type="entry name" value="ECF_Sigma-70_Domain"/>
</dbReference>
<evidence type="ECO:0000313" key="8">
    <source>
        <dbReference type="EMBL" id="AKG43700.1"/>
    </source>
</evidence>
<evidence type="ECO:0000256" key="1">
    <source>
        <dbReference type="ARBA" id="ARBA00010641"/>
    </source>
</evidence>
<protein>
    <submittedName>
        <fullName evidence="8">RNA polymerase subunit sigma-24</fullName>
    </submittedName>
</protein>
<dbReference type="SUPFAM" id="SSF88659">
    <property type="entry name" value="Sigma3 and sigma4 domains of RNA polymerase sigma factors"/>
    <property type="match status" value="1"/>
</dbReference>
<feature type="domain" description="RNA polymerase sigma-70 region 2" evidence="6">
    <location>
        <begin position="11"/>
        <end position="73"/>
    </location>
</feature>
<keyword evidence="3" id="KW-0805">Transcription regulation</keyword>
<dbReference type="NCBIfam" id="TIGR02937">
    <property type="entry name" value="sigma70-ECF"/>
    <property type="match status" value="1"/>
</dbReference>
<dbReference type="NCBIfam" id="NF007214">
    <property type="entry name" value="PRK09636.1"/>
    <property type="match status" value="1"/>
</dbReference>
<dbReference type="EMBL" id="CP009922">
    <property type="protein sequence ID" value="AKG43700.1"/>
    <property type="molecule type" value="Genomic_DNA"/>
</dbReference>
<dbReference type="AlphaFoldDB" id="A0A0F7FV36"/>
<evidence type="ECO:0000256" key="3">
    <source>
        <dbReference type="ARBA" id="ARBA00023015"/>
    </source>
</evidence>
<dbReference type="InterPro" id="IPR036388">
    <property type="entry name" value="WH-like_DNA-bd_sf"/>
</dbReference>
<evidence type="ECO:0000256" key="2">
    <source>
        <dbReference type="ARBA" id="ARBA00011344"/>
    </source>
</evidence>
<dbReference type="InterPro" id="IPR013249">
    <property type="entry name" value="RNA_pol_sigma70_r4_t2"/>
</dbReference>
<dbReference type="SUPFAM" id="SSF88946">
    <property type="entry name" value="Sigma2 domain of RNA polymerase sigma factors"/>
    <property type="match status" value="1"/>
</dbReference>
<evidence type="ECO:0000256" key="4">
    <source>
        <dbReference type="ARBA" id="ARBA00023082"/>
    </source>
</evidence>
<proteinExistence type="inferred from homology"/>
<comment type="similarity">
    <text evidence="1">Belongs to the sigma-70 factor family. ECF subfamily.</text>
</comment>
<dbReference type="InterPro" id="IPR013324">
    <property type="entry name" value="RNA_pol_sigma_r3/r4-like"/>
</dbReference>
<dbReference type="GO" id="GO:0003677">
    <property type="term" value="F:DNA binding"/>
    <property type="evidence" value="ECO:0007669"/>
    <property type="project" value="InterPro"/>
</dbReference>
<dbReference type="Pfam" id="PF04542">
    <property type="entry name" value="Sigma70_r2"/>
    <property type="match status" value="1"/>
</dbReference>
<dbReference type="SUPFAM" id="SSF54427">
    <property type="entry name" value="NTF2-like"/>
    <property type="match status" value="1"/>
</dbReference>
<evidence type="ECO:0000256" key="5">
    <source>
        <dbReference type="ARBA" id="ARBA00023163"/>
    </source>
</evidence>
<dbReference type="Pfam" id="PF08281">
    <property type="entry name" value="Sigma70_r4_2"/>
    <property type="match status" value="1"/>
</dbReference>
<organism evidence="8 9">
    <name type="scientific">Streptomyces xiamenensis</name>
    <dbReference type="NCBI Taxonomy" id="408015"/>
    <lineage>
        <taxon>Bacteria</taxon>
        <taxon>Bacillati</taxon>
        <taxon>Actinomycetota</taxon>
        <taxon>Actinomycetes</taxon>
        <taxon>Kitasatosporales</taxon>
        <taxon>Streptomycetaceae</taxon>
        <taxon>Streptomyces</taxon>
    </lineage>
</organism>
<dbReference type="Gene3D" id="1.10.1740.10">
    <property type="match status" value="1"/>
</dbReference>
<dbReference type="InterPro" id="IPR014284">
    <property type="entry name" value="RNA_pol_sigma-70_dom"/>
</dbReference>
<comment type="subunit">
    <text evidence="2">Interacts transiently with the RNA polymerase catalytic core formed by RpoA, RpoB, RpoC and RpoZ (2 alpha, 1 beta, 1 beta' and 1 omega subunit) to form the RNA polymerase holoenzyme that can initiate transcription.</text>
</comment>
<dbReference type="PANTHER" id="PTHR30173">
    <property type="entry name" value="SIGMA 19 FACTOR"/>
    <property type="match status" value="1"/>
</dbReference>
<keyword evidence="4" id="KW-0731">Sigma factor</keyword>
<evidence type="ECO:0000259" key="7">
    <source>
        <dbReference type="Pfam" id="PF08281"/>
    </source>
</evidence>
<dbReference type="InterPro" id="IPR007627">
    <property type="entry name" value="RNA_pol_sigma70_r2"/>
</dbReference>
<dbReference type="KEGG" id="sxi:SXIM_23160"/>
<dbReference type="InterPro" id="IPR032710">
    <property type="entry name" value="NTF2-like_dom_sf"/>
</dbReference>
<dbReference type="HOGENOM" id="CLU_047691_22_0_11"/>
<dbReference type="Gene3D" id="3.10.450.50">
    <property type="match status" value="1"/>
</dbReference>
<dbReference type="GO" id="GO:0016987">
    <property type="term" value="F:sigma factor activity"/>
    <property type="evidence" value="ECO:0007669"/>
    <property type="project" value="UniProtKB-KW"/>
</dbReference>
<dbReference type="PANTHER" id="PTHR30173:SF36">
    <property type="entry name" value="ECF RNA POLYMERASE SIGMA FACTOR SIGJ"/>
    <property type="match status" value="1"/>
</dbReference>
<dbReference type="PATRIC" id="fig|408015.6.peg.2351"/>
<accession>A0A0F7FV36</accession>
<keyword evidence="5" id="KW-0804">Transcription</keyword>
<dbReference type="InterPro" id="IPR013325">
    <property type="entry name" value="RNA_pol_sigma_r2"/>
</dbReference>
<gene>
    <name evidence="8" type="ORF">SXIM_23160</name>
</gene>
<feature type="domain" description="RNA polymerase sigma factor 70 region 4 type 2" evidence="7">
    <location>
        <begin position="107"/>
        <end position="158"/>
    </location>
</feature>
<evidence type="ECO:0000259" key="6">
    <source>
        <dbReference type="Pfam" id="PF04542"/>
    </source>
</evidence>
<keyword evidence="9" id="KW-1185">Reference proteome</keyword>
<name>A0A0F7FV36_9ACTN</name>